<evidence type="ECO:0000256" key="6">
    <source>
        <dbReference type="SAM" id="SignalP"/>
    </source>
</evidence>
<dbReference type="eggNOG" id="KOG3277">
    <property type="taxonomic scope" value="Eukaryota"/>
</dbReference>
<feature type="region of interest" description="Disordered" evidence="5">
    <location>
        <begin position="26"/>
        <end position="47"/>
    </location>
</feature>
<dbReference type="GO" id="GO:0030150">
    <property type="term" value="P:protein import into mitochondrial matrix"/>
    <property type="evidence" value="ECO:0007669"/>
    <property type="project" value="TreeGrafter"/>
</dbReference>
<keyword evidence="1" id="KW-0479">Metal-binding</keyword>
<dbReference type="GO" id="GO:0051087">
    <property type="term" value="F:protein-folding chaperone binding"/>
    <property type="evidence" value="ECO:0007669"/>
    <property type="project" value="TreeGrafter"/>
</dbReference>
<dbReference type="PANTHER" id="PTHR20922:SF13">
    <property type="entry name" value="DNL-TYPE ZINC FINGER PROTEIN"/>
    <property type="match status" value="1"/>
</dbReference>
<feature type="compositionally biased region" description="Polar residues" evidence="5">
    <location>
        <begin position="31"/>
        <end position="47"/>
    </location>
</feature>
<keyword evidence="6" id="KW-0732">Signal</keyword>
<dbReference type="PROSITE" id="PS51501">
    <property type="entry name" value="ZF_DNL"/>
    <property type="match status" value="1"/>
</dbReference>
<feature type="region of interest" description="Disordered" evidence="5">
    <location>
        <begin position="236"/>
        <end position="277"/>
    </location>
</feature>
<dbReference type="OrthoDB" id="2310204at2759"/>
<dbReference type="GO" id="GO:0050821">
    <property type="term" value="P:protein stabilization"/>
    <property type="evidence" value="ECO:0007669"/>
    <property type="project" value="TreeGrafter"/>
</dbReference>
<dbReference type="GO" id="GO:0008270">
    <property type="term" value="F:zinc ion binding"/>
    <property type="evidence" value="ECO:0007669"/>
    <property type="project" value="UniProtKB-KW"/>
</dbReference>
<dbReference type="EMBL" id="KI545851">
    <property type="protein sequence ID" value="EST09649.1"/>
    <property type="molecule type" value="Genomic_DNA"/>
</dbReference>
<dbReference type="Proteomes" id="UP000019377">
    <property type="component" value="Unassembled WGS sequence"/>
</dbReference>
<feature type="region of interest" description="Disordered" evidence="5">
    <location>
        <begin position="304"/>
        <end position="326"/>
    </location>
</feature>
<evidence type="ECO:0000259" key="7">
    <source>
        <dbReference type="PROSITE" id="PS51501"/>
    </source>
</evidence>
<keyword evidence="3" id="KW-0862">Zinc</keyword>
<evidence type="ECO:0000256" key="5">
    <source>
        <dbReference type="SAM" id="MobiDB-lite"/>
    </source>
</evidence>
<dbReference type="PANTHER" id="PTHR20922">
    <property type="entry name" value="DNL-TYPE ZINC FINGER PROTEIN"/>
    <property type="match status" value="1"/>
</dbReference>
<organism evidence="8 9">
    <name type="scientific">Kalmanozyma brasiliensis (strain GHG001)</name>
    <name type="common">Yeast</name>
    <name type="synonym">Pseudozyma brasiliensis</name>
    <dbReference type="NCBI Taxonomy" id="1365824"/>
    <lineage>
        <taxon>Eukaryota</taxon>
        <taxon>Fungi</taxon>
        <taxon>Dikarya</taxon>
        <taxon>Basidiomycota</taxon>
        <taxon>Ustilaginomycotina</taxon>
        <taxon>Ustilaginomycetes</taxon>
        <taxon>Ustilaginales</taxon>
        <taxon>Ustilaginaceae</taxon>
        <taxon>Kalmanozyma</taxon>
    </lineage>
</organism>
<feature type="compositionally biased region" description="Polar residues" evidence="5">
    <location>
        <begin position="308"/>
        <end position="319"/>
    </location>
</feature>
<evidence type="ECO:0000256" key="1">
    <source>
        <dbReference type="ARBA" id="ARBA00022723"/>
    </source>
</evidence>
<name>V5F2K3_KALBG</name>
<dbReference type="GO" id="GO:0006457">
    <property type="term" value="P:protein folding"/>
    <property type="evidence" value="ECO:0007669"/>
    <property type="project" value="TreeGrafter"/>
</dbReference>
<feature type="domain" description="DNL-type" evidence="7">
    <location>
        <begin position="336"/>
        <end position="425"/>
    </location>
</feature>
<evidence type="ECO:0000256" key="2">
    <source>
        <dbReference type="ARBA" id="ARBA00022771"/>
    </source>
</evidence>
<evidence type="ECO:0000256" key="3">
    <source>
        <dbReference type="ARBA" id="ARBA00022833"/>
    </source>
</evidence>
<protein>
    <recommendedName>
        <fullName evidence="7">DNL-type domain-containing protein</fullName>
    </recommendedName>
</protein>
<accession>V5F2K3</accession>
<keyword evidence="2 4" id="KW-0863">Zinc-finger</keyword>
<evidence type="ECO:0000256" key="4">
    <source>
        <dbReference type="PROSITE-ProRule" id="PRU00834"/>
    </source>
</evidence>
<dbReference type="HOGENOM" id="CLU_645781_0_0_1"/>
<feature type="signal peptide" evidence="6">
    <location>
        <begin position="1"/>
        <end position="24"/>
    </location>
</feature>
<feature type="chain" id="PRO_5004732311" description="DNL-type domain-containing protein" evidence="6">
    <location>
        <begin position="25"/>
        <end position="425"/>
    </location>
</feature>
<sequence length="425" mass="44242">MKTSVTLTTLALATAALSATSTAALPSTLSRRQSSSQGYFSPSANGGSMLTEQREPLNIIVSGQSSPGVLYQDGFEEFSRALYFSPGSCLGISQGGFQSANLGDGNGDRPQTNIMRYNYKQGDSGTCLESLHGGNHFRYWIQNGSAADSGAVFIAASVELNATLNHMIAPNGYDDGRDEIVGNATAGTLTSPGGFGYTVSRTTNSLLSGFSASQINHGISIDGTVDVLTVTITKNGTIGAGRNSSSSDSGSSGSSSENSGSNGSSGSSGSTSSSSGASDLFGMSHVRTFRTAFALRKDESRTAVFIPETSSDPSNTDDASASVPVTGERTPIGQIEQRLAITFTCTVDACGHRSSHEFSKRSYTKGIVIVQCPGCKNRHLIADNLSWFTESEGEPRTIEQMIEAKGGKVRRGSVGADGETIEILS</sequence>
<reference evidence="9" key="1">
    <citation type="journal article" date="2013" name="Genome Announc.">
        <title>Draft genome sequence of Pseudozyma brasiliensis sp. nov. strain GHG001, a high producer of endo-1,4-xylanase isolated from an insect pest of sugarcane.</title>
        <authorList>
            <person name="Oliveira J.V.D.C."/>
            <person name="dos Santos R.A.C."/>
            <person name="Borges T.A."/>
            <person name="Riano-Pachon D.M."/>
            <person name="Goldman G.H."/>
        </authorList>
    </citation>
    <scope>NUCLEOTIDE SEQUENCE [LARGE SCALE GENOMIC DNA]</scope>
    <source>
        <strain evidence="9">GHG001</strain>
    </source>
</reference>
<dbReference type="GO" id="GO:0005739">
    <property type="term" value="C:mitochondrion"/>
    <property type="evidence" value="ECO:0007669"/>
    <property type="project" value="TreeGrafter"/>
</dbReference>
<evidence type="ECO:0000313" key="8">
    <source>
        <dbReference type="EMBL" id="EST09649.1"/>
    </source>
</evidence>
<keyword evidence="9" id="KW-1185">Reference proteome</keyword>
<gene>
    <name evidence="8" type="ORF">PSEUBRA_SCAF1g00088</name>
</gene>
<dbReference type="InterPro" id="IPR024158">
    <property type="entry name" value="Mt_import_TIM15"/>
</dbReference>
<dbReference type="InterPro" id="IPR007853">
    <property type="entry name" value="Znf_DNL-typ"/>
</dbReference>
<feature type="compositionally biased region" description="Low complexity" evidence="5">
    <location>
        <begin position="243"/>
        <end position="277"/>
    </location>
</feature>
<dbReference type="AlphaFoldDB" id="V5F2K3"/>
<proteinExistence type="predicted"/>
<evidence type="ECO:0000313" key="9">
    <source>
        <dbReference type="Proteomes" id="UP000019377"/>
    </source>
</evidence>
<dbReference type="Pfam" id="PF05180">
    <property type="entry name" value="zf-DNL"/>
    <property type="match status" value="1"/>
</dbReference>